<proteinExistence type="predicted"/>
<dbReference type="InterPro" id="IPR041662">
    <property type="entry name" value="SusD-like_2"/>
</dbReference>
<evidence type="ECO:0000313" key="2">
    <source>
        <dbReference type="EMBL" id="BDD10349.1"/>
    </source>
</evidence>
<evidence type="ECO:0000256" key="1">
    <source>
        <dbReference type="SAM" id="SignalP"/>
    </source>
</evidence>
<protein>
    <recommendedName>
        <fullName evidence="4">SusD/RagB family nutrient-binding outer membrane lipoprotein</fullName>
    </recommendedName>
</protein>
<dbReference type="PROSITE" id="PS51257">
    <property type="entry name" value="PROKAR_LIPOPROTEIN"/>
    <property type="match status" value="1"/>
</dbReference>
<evidence type="ECO:0008006" key="4">
    <source>
        <dbReference type="Google" id="ProtNLM"/>
    </source>
</evidence>
<reference evidence="2 3" key="1">
    <citation type="submission" date="2021-12" db="EMBL/GenBank/DDBJ databases">
        <title>Genome sequencing of bacteria with rrn-lacking chromosome and rrn-plasmid.</title>
        <authorList>
            <person name="Anda M."/>
            <person name="Iwasaki W."/>
        </authorList>
    </citation>
    <scope>NUCLEOTIDE SEQUENCE [LARGE SCALE GENOMIC DNA]</scope>
    <source>
        <strain evidence="2 3">DSM 100852</strain>
    </source>
</reference>
<organism evidence="2 3">
    <name type="scientific">Fulvitalea axinellae</name>
    <dbReference type="NCBI Taxonomy" id="1182444"/>
    <lineage>
        <taxon>Bacteria</taxon>
        <taxon>Pseudomonadati</taxon>
        <taxon>Bacteroidota</taxon>
        <taxon>Cytophagia</taxon>
        <taxon>Cytophagales</taxon>
        <taxon>Persicobacteraceae</taxon>
        <taxon>Fulvitalea</taxon>
    </lineage>
</organism>
<keyword evidence="3" id="KW-1185">Reference proteome</keyword>
<dbReference type="Proteomes" id="UP001348817">
    <property type="component" value="Chromosome"/>
</dbReference>
<dbReference type="InterPro" id="IPR011990">
    <property type="entry name" value="TPR-like_helical_dom_sf"/>
</dbReference>
<dbReference type="SUPFAM" id="SSF48452">
    <property type="entry name" value="TPR-like"/>
    <property type="match status" value="1"/>
</dbReference>
<keyword evidence="1" id="KW-0732">Signal</keyword>
<feature type="signal peptide" evidence="1">
    <location>
        <begin position="1"/>
        <end position="21"/>
    </location>
</feature>
<evidence type="ECO:0000313" key="3">
    <source>
        <dbReference type="Proteomes" id="UP001348817"/>
    </source>
</evidence>
<gene>
    <name evidence="2" type="ORF">FUAX_27810</name>
</gene>
<dbReference type="Gene3D" id="1.25.40.390">
    <property type="match status" value="1"/>
</dbReference>
<dbReference type="Pfam" id="PF12771">
    <property type="entry name" value="SusD-like_2"/>
    <property type="match status" value="1"/>
</dbReference>
<dbReference type="AlphaFoldDB" id="A0AAU9CDX4"/>
<name>A0AAU9CDX4_9BACT</name>
<dbReference type="RefSeq" id="WP_338391910.1">
    <property type="nucleotide sequence ID" value="NZ_AP025314.1"/>
</dbReference>
<dbReference type="EMBL" id="AP025314">
    <property type="protein sequence ID" value="BDD10349.1"/>
    <property type="molecule type" value="Genomic_DNA"/>
</dbReference>
<feature type="chain" id="PRO_5043863169" description="SusD/RagB family nutrient-binding outer membrane lipoprotein" evidence="1">
    <location>
        <begin position="22"/>
        <end position="483"/>
    </location>
</feature>
<sequence>MKKVIKSIFTAVLAFGLTSCGSDYFDINQDPDVPSDSYPNLTLPPAMSATAFVTGGNYQILGGIWSQHWTQAPEARQYQSIEEYQITTQDFNREWRELYAAALQDYAWVAEKSEETGQLEYYLISKVMQAYTFQVLTDFYGDVPFSEALKGSSGTDWPKFDKSTDIYDGLIPLIDDAVAKYKDGVSKGGKPSKDDIVFGGNMDNWLRFANTLKLKIYMRQIHARPDVAKAGISKLFADGAQFLASDAEITHFIDQAKKRNPVYEREISAAGHGNVNLVASATVVNELLANSDPRIDFFFTKSKNEGVHIGLEQGDFERKGLKRDGFSRVNLKPTSPVVFISAAESAFLQAEAAIRFPDVVSGVTAKGAYEAGVKASFADCGFAASADGFLAADGAYAYPESGTDEEKIEAVVTQKWLAATNSRGAESHFDFLRTGYPKAFTVSKISVIGDQFPQRLPYPDNEIQANPNTPPVKLVTDKIWWAK</sequence>
<dbReference type="KEGG" id="fax:FUAX_27810"/>
<accession>A0AAU9CDX4</accession>